<reference evidence="2" key="1">
    <citation type="submission" date="2021-04" db="EMBL/GenBank/DDBJ databases">
        <title>Phylogenetic analysis of Acidobacteriaceae.</title>
        <authorList>
            <person name="Qiu L."/>
            <person name="Zhang Q."/>
        </authorList>
    </citation>
    <scope>NUCLEOTIDE SEQUENCE</scope>
    <source>
        <strain evidence="2">DSM 25168</strain>
    </source>
</reference>
<dbReference type="AlphaFoldDB" id="A0A9J7BHY4"/>
<evidence type="ECO:0000313" key="2">
    <source>
        <dbReference type="EMBL" id="UWZ82067.1"/>
    </source>
</evidence>
<dbReference type="InterPro" id="IPR017802">
    <property type="entry name" value="VWFA-rel_acidobac-type"/>
</dbReference>
<keyword evidence="3" id="KW-1185">Reference proteome</keyword>
<sequence>MRLHKSKLGSLRLKIALHVVFIALQIGSIALRSGGAQAQPNLNGRITLDVVVTDAAGKPVSSLQSRDFRIFEDGAERQIATFAGPDLHARAQNAPTQMIIVIDSLNNGFTEMGFMRQGLVRFLRENDGRLGQPTTIAQLTPSGMKILSQPSRDGNALANIVNGLGATVKPRGLDVLELSLNALVALATRETGVPGRKQLVWLGPGWATPLPPQGAFTKADVRDQRTYYAVAVQIAKLLRAARIVLYGGYSGGEYYRRDYLKPVKKLSDVDARALALNVLAIKSGGRGELPQTNRDSVVADMLDNFAAEANTFYSLSFDPPKHAANEYHEIRVAVNGAGLTARTIIGYYSEPENPSPEPAVRATAPEQSPSADEHTVRKFVTVAELIASLDALKGQSDAVAAREIEHLQLTERLSSAKFASLSSLMPGEKSKAALTALVDSSVFLMPPANEIPALAAPDLVAQRRIVSLAVNYLGQVVPKLPNFFARRTTVRFEGLQTVAKNGAAPQDHPPLRRANEETVTVLYRDGKEVVGNGRDKADARQTELVTRGIFGPVLSTVVVDASHGDMKWSHWETGPNGAMAVFAYNVSEAQSHYQVSSAALLNTSGSTAGFITAYHGEIGIDPASGTILRLALQADLAPGPPLDRADIMVEYGAVEIGSKDYICPLRSVSFSSEGSPAKNGGPAGTRYATRLNDVVFDNYHVFRSDMRIVPE</sequence>
<name>A0A9J7BHY4_9BACT</name>
<gene>
    <name evidence="2" type="ORF">MOP44_15970</name>
</gene>
<dbReference type="EMBL" id="CP093313">
    <property type="protein sequence ID" value="UWZ82067.1"/>
    <property type="molecule type" value="Genomic_DNA"/>
</dbReference>
<dbReference type="Proteomes" id="UP001059380">
    <property type="component" value="Chromosome"/>
</dbReference>
<dbReference type="KEGG" id="orp:MOP44_15970"/>
<proteinExistence type="predicted"/>
<dbReference type="NCBIfam" id="TIGR03436">
    <property type="entry name" value="acidobact_VWFA"/>
    <property type="match status" value="1"/>
</dbReference>
<protein>
    <submittedName>
        <fullName evidence="2">VWA domain-containing protein</fullName>
    </submittedName>
</protein>
<accession>A0A9J7BHY4</accession>
<evidence type="ECO:0000256" key="1">
    <source>
        <dbReference type="SAM" id="MobiDB-lite"/>
    </source>
</evidence>
<evidence type="ECO:0000313" key="3">
    <source>
        <dbReference type="Proteomes" id="UP001059380"/>
    </source>
</evidence>
<dbReference type="RefSeq" id="WP_260791129.1">
    <property type="nucleotide sequence ID" value="NZ_CP093313.1"/>
</dbReference>
<feature type="region of interest" description="Disordered" evidence="1">
    <location>
        <begin position="350"/>
        <end position="373"/>
    </location>
</feature>
<organism evidence="2 3">
    <name type="scientific">Occallatibacter riparius</name>
    <dbReference type="NCBI Taxonomy" id="1002689"/>
    <lineage>
        <taxon>Bacteria</taxon>
        <taxon>Pseudomonadati</taxon>
        <taxon>Acidobacteriota</taxon>
        <taxon>Terriglobia</taxon>
        <taxon>Terriglobales</taxon>
        <taxon>Acidobacteriaceae</taxon>
        <taxon>Occallatibacter</taxon>
    </lineage>
</organism>